<dbReference type="Proteomes" id="UP000053864">
    <property type="component" value="Unassembled WGS sequence"/>
</dbReference>
<evidence type="ECO:0000313" key="1">
    <source>
        <dbReference type="EMBL" id="ETL27048.1"/>
    </source>
</evidence>
<dbReference type="EMBL" id="KI676073">
    <property type="protein sequence ID" value="ETL27048.1"/>
    <property type="molecule type" value="Genomic_DNA"/>
</dbReference>
<dbReference type="InterPro" id="IPR002110">
    <property type="entry name" value="Ankyrin_rpt"/>
</dbReference>
<name>W2I0Y8_PHYNI</name>
<proteinExistence type="predicted"/>
<sequence>MKGALQWRWMQQRPMGTCLYFSIFKLTGQRGVLPVSWMVLLKKGDLNMLKWLHENRADWCTNWILKNAVYSGHLGTICWLLVHYPGLKLESVEMAEDAPNKFDVVLLLVWHFGQSWITSDFVEESILPGDAKPHDNYIAEWVREKM</sequence>
<dbReference type="Pfam" id="PF13637">
    <property type="entry name" value="Ank_4"/>
    <property type="match status" value="1"/>
</dbReference>
<gene>
    <name evidence="1" type="ORF">L916_19364</name>
</gene>
<protein>
    <submittedName>
        <fullName evidence="1">Uncharacterized protein</fullName>
    </submittedName>
</protein>
<reference evidence="1" key="1">
    <citation type="submission" date="2013-11" db="EMBL/GenBank/DDBJ databases">
        <title>The Genome Sequence of Phytophthora parasitica CJ05E6.</title>
        <authorList>
            <consortium name="The Broad Institute Genomics Platform"/>
            <person name="Russ C."/>
            <person name="Tyler B."/>
            <person name="Panabieres F."/>
            <person name="Shan W."/>
            <person name="Tripathy S."/>
            <person name="Grunwald N."/>
            <person name="Machado M."/>
            <person name="Johnson C.S."/>
            <person name="Arredondo F."/>
            <person name="Hong C."/>
            <person name="Coffey M."/>
            <person name="Young S.K."/>
            <person name="Zeng Q."/>
            <person name="Gargeya S."/>
            <person name="Fitzgerald M."/>
            <person name="Abouelleil A."/>
            <person name="Alvarado L."/>
            <person name="Chapman S.B."/>
            <person name="Gainer-Dewar J."/>
            <person name="Goldberg J."/>
            <person name="Griggs A."/>
            <person name="Gujja S."/>
            <person name="Hansen M."/>
            <person name="Howarth C."/>
            <person name="Imamovic A."/>
            <person name="Ireland A."/>
            <person name="Larimer J."/>
            <person name="McCowan C."/>
            <person name="Murphy C."/>
            <person name="Pearson M."/>
            <person name="Poon T.W."/>
            <person name="Priest M."/>
            <person name="Roberts A."/>
            <person name="Saif S."/>
            <person name="Shea T."/>
            <person name="Sykes S."/>
            <person name="Wortman J."/>
            <person name="Nusbaum C."/>
            <person name="Birren B."/>
        </authorList>
    </citation>
    <scope>NUCLEOTIDE SEQUENCE [LARGE SCALE GENOMIC DNA]</scope>
    <source>
        <strain evidence="1">CJ05E6</strain>
    </source>
</reference>
<accession>W2I0Y8</accession>
<organism evidence="1">
    <name type="scientific">Phytophthora nicotianae</name>
    <name type="common">Potato buckeye rot agent</name>
    <name type="synonym">Phytophthora parasitica</name>
    <dbReference type="NCBI Taxonomy" id="4792"/>
    <lineage>
        <taxon>Eukaryota</taxon>
        <taxon>Sar</taxon>
        <taxon>Stramenopiles</taxon>
        <taxon>Oomycota</taxon>
        <taxon>Peronosporomycetes</taxon>
        <taxon>Peronosporales</taxon>
        <taxon>Peronosporaceae</taxon>
        <taxon>Phytophthora</taxon>
    </lineage>
</organism>
<dbReference type="AlphaFoldDB" id="W2I0Y8"/>
<dbReference type="VEuPathDB" id="FungiDB:PPTG_17812"/>